<dbReference type="InterPro" id="IPR029035">
    <property type="entry name" value="DHS-like_NAD/FAD-binding_dom"/>
</dbReference>
<dbReference type="Pfam" id="PF01916">
    <property type="entry name" value="DS"/>
    <property type="match status" value="1"/>
</dbReference>
<reference evidence="2" key="1">
    <citation type="journal article" date="2014" name="Front. Microbiol.">
        <title>High frequency of phylogenetically diverse reductive dehalogenase-homologous genes in deep subseafloor sedimentary metagenomes.</title>
        <authorList>
            <person name="Kawai M."/>
            <person name="Futagami T."/>
            <person name="Toyoda A."/>
            <person name="Takaki Y."/>
            <person name="Nishi S."/>
            <person name="Hori S."/>
            <person name="Arai W."/>
            <person name="Tsubouchi T."/>
            <person name="Morono Y."/>
            <person name="Uchiyama I."/>
            <person name="Ito T."/>
            <person name="Fujiyama A."/>
            <person name="Inagaki F."/>
            <person name="Takami H."/>
        </authorList>
    </citation>
    <scope>NUCLEOTIDE SEQUENCE</scope>
    <source>
        <strain evidence="2">Expedition CK06-06</strain>
    </source>
</reference>
<dbReference type="AlphaFoldDB" id="X1PM23"/>
<comment type="similarity">
    <text evidence="1">Belongs to the deoxyhypusine synthase family.</text>
</comment>
<dbReference type="EMBL" id="BARV01014468">
    <property type="protein sequence ID" value="GAI31919.1"/>
    <property type="molecule type" value="Genomic_DNA"/>
</dbReference>
<feature type="non-terminal residue" evidence="2">
    <location>
        <position position="1"/>
    </location>
</feature>
<protein>
    <recommendedName>
        <fullName evidence="3">Deoxyhypusine synthase</fullName>
    </recommendedName>
</protein>
<dbReference type="InterPro" id="IPR002773">
    <property type="entry name" value="Deoxyhypusine_synthase"/>
</dbReference>
<sequence>APLREAKSWKKVAADALTTDIICDATIAFPLLVASLLE</sequence>
<proteinExistence type="inferred from homology"/>
<dbReference type="InterPro" id="IPR036982">
    <property type="entry name" value="Deoxyhypusine_synthase_sf"/>
</dbReference>
<organism evidence="2">
    <name type="scientific">marine sediment metagenome</name>
    <dbReference type="NCBI Taxonomy" id="412755"/>
    <lineage>
        <taxon>unclassified sequences</taxon>
        <taxon>metagenomes</taxon>
        <taxon>ecological metagenomes</taxon>
    </lineage>
</organism>
<evidence type="ECO:0000256" key="1">
    <source>
        <dbReference type="ARBA" id="ARBA00009892"/>
    </source>
</evidence>
<comment type="caution">
    <text evidence="2">The sequence shown here is derived from an EMBL/GenBank/DDBJ whole genome shotgun (WGS) entry which is preliminary data.</text>
</comment>
<evidence type="ECO:0000313" key="2">
    <source>
        <dbReference type="EMBL" id="GAI31919.1"/>
    </source>
</evidence>
<dbReference type="SUPFAM" id="SSF52467">
    <property type="entry name" value="DHS-like NAD/FAD-binding domain"/>
    <property type="match status" value="1"/>
</dbReference>
<evidence type="ECO:0008006" key="3">
    <source>
        <dbReference type="Google" id="ProtNLM"/>
    </source>
</evidence>
<gene>
    <name evidence="2" type="ORF">S06H3_25228</name>
</gene>
<name>X1PM23_9ZZZZ</name>
<accession>X1PM23</accession>
<dbReference type="Gene3D" id="3.40.910.10">
    <property type="entry name" value="Deoxyhypusine synthase"/>
    <property type="match status" value="1"/>
</dbReference>
<feature type="non-terminal residue" evidence="2">
    <location>
        <position position="38"/>
    </location>
</feature>